<feature type="region of interest" description="Disordered" evidence="1">
    <location>
        <begin position="63"/>
        <end position="199"/>
    </location>
</feature>
<dbReference type="Proteomes" id="UP000250266">
    <property type="component" value="Unassembled WGS sequence"/>
</dbReference>
<accession>A0A8E2E0J4</accession>
<feature type="compositionally biased region" description="Polar residues" evidence="1">
    <location>
        <begin position="103"/>
        <end position="113"/>
    </location>
</feature>
<evidence type="ECO:0000313" key="2">
    <source>
        <dbReference type="EMBL" id="OCK74968.1"/>
    </source>
</evidence>
<evidence type="ECO:0000313" key="3">
    <source>
        <dbReference type="Proteomes" id="UP000250266"/>
    </source>
</evidence>
<reference evidence="2 3" key="1">
    <citation type="journal article" date="2016" name="Nat. Commun.">
        <title>Ectomycorrhizal ecology is imprinted in the genome of the dominant symbiotic fungus Cenococcum geophilum.</title>
        <authorList>
            <consortium name="DOE Joint Genome Institute"/>
            <person name="Peter M."/>
            <person name="Kohler A."/>
            <person name="Ohm R.A."/>
            <person name="Kuo A."/>
            <person name="Krutzmann J."/>
            <person name="Morin E."/>
            <person name="Arend M."/>
            <person name="Barry K.W."/>
            <person name="Binder M."/>
            <person name="Choi C."/>
            <person name="Clum A."/>
            <person name="Copeland A."/>
            <person name="Grisel N."/>
            <person name="Haridas S."/>
            <person name="Kipfer T."/>
            <person name="LaButti K."/>
            <person name="Lindquist E."/>
            <person name="Lipzen A."/>
            <person name="Maire R."/>
            <person name="Meier B."/>
            <person name="Mihaltcheva S."/>
            <person name="Molinier V."/>
            <person name="Murat C."/>
            <person name="Poggeler S."/>
            <person name="Quandt C.A."/>
            <person name="Sperisen C."/>
            <person name="Tritt A."/>
            <person name="Tisserant E."/>
            <person name="Crous P.W."/>
            <person name="Henrissat B."/>
            <person name="Nehls U."/>
            <person name="Egli S."/>
            <person name="Spatafora J.W."/>
            <person name="Grigoriev I.V."/>
            <person name="Martin F.M."/>
        </authorList>
    </citation>
    <scope>NUCLEOTIDE SEQUENCE [LARGE SCALE GENOMIC DNA]</scope>
    <source>
        <strain evidence="2 3">CBS 459.81</strain>
    </source>
</reference>
<dbReference type="EMBL" id="KV745383">
    <property type="protein sequence ID" value="OCK74968.1"/>
    <property type="molecule type" value="Genomic_DNA"/>
</dbReference>
<name>A0A8E2E0J4_9PEZI</name>
<keyword evidence="3" id="KW-1185">Reference proteome</keyword>
<protein>
    <submittedName>
        <fullName evidence="2">Uncharacterized protein</fullName>
    </submittedName>
</protein>
<dbReference type="AlphaFoldDB" id="A0A8E2E0J4"/>
<feature type="region of interest" description="Disordered" evidence="1">
    <location>
        <begin position="24"/>
        <end position="47"/>
    </location>
</feature>
<gene>
    <name evidence="2" type="ORF">K432DRAFT_467660</name>
</gene>
<sequence length="199" mass="21886">MAESITKRLNSFSFQEKFFLPSKFNSDASDDNDNEKEVNVVNDKNGPFEEVGALGDEFSPNLAEISSDSVKENSGIDSAADETALESSKKRLSPEEEILKPWSRTTEVPSSSKIEVAALNIDSENNSDSNAKIDPPNISDSPTATKQSSDSNSESTLSRPQKIPSFVSDDDSEELRYELAPWPQHLRAAEQASPRSREI</sequence>
<proteinExistence type="predicted"/>
<evidence type="ECO:0000256" key="1">
    <source>
        <dbReference type="SAM" id="MobiDB-lite"/>
    </source>
</evidence>
<feature type="compositionally biased region" description="Basic and acidic residues" evidence="1">
    <location>
        <begin position="87"/>
        <end position="99"/>
    </location>
</feature>
<feature type="compositionally biased region" description="Polar residues" evidence="1">
    <location>
        <begin position="138"/>
        <end position="159"/>
    </location>
</feature>
<organism evidence="2 3">
    <name type="scientific">Lepidopterella palustris CBS 459.81</name>
    <dbReference type="NCBI Taxonomy" id="1314670"/>
    <lineage>
        <taxon>Eukaryota</taxon>
        <taxon>Fungi</taxon>
        <taxon>Dikarya</taxon>
        <taxon>Ascomycota</taxon>
        <taxon>Pezizomycotina</taxon>
        <taxon>Dothideomycetes</taxon>
        <taxon>Pleosporomycetidae</taxon>
        <taxon>Mytilinidiales</taxon>
        <taxon>Argynnaceae</taxon>
        <taxon>Lepidopterella</taxon>
    </lineage>
</organism>